<dbReference type="PANTHER" id="PTHR13812">
    <property type="entry name" value="KETIMINE REDUCTASE MU-CRYSTALLIN"/>
    <property type="match status" value="1"/>
</dbReference>
<dbReference type="Gene3D" id="3.30.1780.10">
    <property type="entry name" value="ornithine cyclodeaminase, domain 1"/>
    <property type="match status" value="1"/>
</dbReference>
<accession>A0A4Z1SM87</accession>
<comment type="caution">
    <text evidence="2">The sequence shown here is derived from an EMBL/GenBank/DDBJ whole genome shotgun (WGS) entry which is preliminary data.</text>
</comment>
<dbReference type="FunFam" id="3.40.50.720:FF:000311">
    <property type="entry name" value="Ornithine cyclodeaminase"/>
    <property type="match status" value="1"/>
</dbReference>
<dbReference type="SUPFAM" id="SSF51735">
    <property type="entry name" value="NAD(P)-binding Rossmann-fold domains"/>
    <property type="match status" value="1"/>
</dbReference>
<dbReference type="PANTHER" id="PTHR13812:SF19">
    <property type="entry name" value="KETIMINE REDUCTASE MU-CRYSTALLIN"/>
    <property type="match status" value="1"/>
</dbReference>
<dbReference type="EMBL" id="VDLU01000005">
    <property type="protein sequence ID" value="TNJ26680.1"/>
    <property type="molecule type" value="Genomic_DNA"/>
</dbReference>
<sequence length="330" mass="35397">MLLVTGAQVNQVYTMADAVAATERAFILYSQRKCDTPLRVCLQVGSHGSTLFMPACTDAGAGVKVVSVRPDNRKKGLPVVPATYLDINGETGVIQGLIDGVALTYLRTGAVSGVAAKYLARPDSKTMLVCGSGMQGRAAIEAIMCTCPMIQTIRLFDGMMERAQELAEWVRKTYSERKLEVIGELSSYETITRHVPEADIIVTVTTSREPLFDGATVRPGTFVSCVGAYLPDCREVDTALIRRARVYVDTREGVLNEAGDLIIPITEGAFTADAVVGEIGEVASGVVPSRQTPEEIIVFKTTGSAIQDLTVGHEIYERARAAGVGTNIDM</sequence>
<dbReference type="PIRSF" id="PIRSF001439">
    <property type="entry name" value="CryM"/>
    <property type="match status" value="1"/>
</dbReference>
<dbReference type="InterPro" id="IPR023401">
    <property type="entry name" value="ODC_N"/>
</dbReference>
<dbReference type="VEuPathDB" id="GiardiaDB:GMRT_13160"/>
<dbReference type="GO" id="GO:0005737">
    <property type="term" value="C:cytoplasm"/>
    <property type="evidence" value="ECO:0007669"/>
    <property type="project" value="TreeGrafter"/>
</dbReference>
<organism evidence="2 3">
    <name type="scientific">Giardia muris</name>
    <dbReference type="NCBI Taxonomy" id="5742"/>
    <lineage>
        <taxon>Eukaryota</taxon>
        <taxon>Metamonada</taxon>
        <taxon>Diplomonadida</taxon>
        <taxon>Hexamitidae</taxon>
        <taxon>Giardiinae</taxon>
        <taxon>Giardia</taxon>
    </lineage>
</organism>
<dbReference type="Gene3D" id="3.40.50.720">
    <property type="entry name" value="NAD(P)-binding Rossmann-like Domain"/>
    <property type="match status" value="1"/>
</dbReference>
<dbReference type="GO" id="GO:0016491">
    <property type="term" value="F:oxidoreductase activity"/>
    <property type="evidence" value="ECO:0007669"/>
    <property type="project" value="UniProtKB-ARBA"/>
</dbReference>
<proteinExistence type="inferred from homology"/>
<dbReference type="InterPro" id="IPR003462">
    <property type="entry name" value="ODC_Mu_crystall"/>
</dbReference>
<dbReference type="OrthoDB" id="41492at2759"/>
<evidence type="ECO:0000313" key="3">
    <source>
        <dbReference type="Proteomes" id="UP000315496"/>
    </source>
</evidence>
<evidence type="ECO:0000256" key="1">
    <source>
        <dbReference type="ARBA" id="ARBA00008903"/>
    </source>
</evidence>
<dbReference type="InterPro" id="IPR036291">
    <property type="entry name" value="NAD(P)-bd_dom_sf"/>
</dbReference>
<keyword evidence="3" id="KW-1185">Reference proteome</keyword>
<name>A0A4Z1SM87_GIAMU</name>
<dbReference type="AlphaFoldDB" id="A0A4Z1SM87"/>
<comment type="similarity">
    <text evidence="1">Belongs to the ornithine cyclodeaminase/mu-crystallin family.</text>
</comment>
<reference evidence="2 3" key="1">
    <citation type="submission" date="2019-05" db="EMBL/GenBank/DDBJ databases">
        <title>The compact genome of Giardia muris reveals important steps in the evolution of intestinal protozoan parasites.</title>
        <authorList>
            <person name="Xu F."/>
            <person name="Jimenez-Gonzalez A."/>
            <person name="Einarsson E."/>
            <person name="Astvaldsson A."/>
            <person name="Peirasmaki D."/>
            <person name="Eckmann L."/>
            <person name="Andersson J.O."/>
            <person name="Svard S.G."/>
            <person name="Jerlstrom-Hultqvist J."/>
        </authorList>
    </citation>
    <scope>NUCLEOTIDE SEQUENCE [LARGE SCALE GENOMIC DNA]</scope>
    <source>
        <strain evidence="2 3">Roberts-Thomson</strain>
    </source>
</reference>
<evidence type="ECO:0000313" key="2">
    <source>
        <dbReference type="EMBL" id="TNJ26680.1"/>
    </source>
</evidence>
<protein>
    <submittedName>
        <fullName evidence="2">Ornithine cyclodeaminase</fullName>
    </submittedName>
</protein>
<dbReference type="Proteomes" id="UP000315496">
    <property type="component" value="Chromosome 5"/>
</dbReference>
<dbReference type="Pfam" id="PF02423">
    <property type="entry name" value="OCD_Mu_crystall"/>
    <property type="match status" value="1"/>
</dbReference>
<gene>
    <name evidence="2" type="ORF">GMRT_13160</name>
</gene>
<dbReference type="GO" id="GO:0019752">
    <property type="term" value="P:carboxylic acid metabolic process"/>
    <property type="evidence" value="ECO:0007669"/>
    <property type="project" value="UniProtKB-ARBA"/>
</dbReference>